<comment type="caution">
    <text evidence="2">The sequence shown here is derived from an EMBL/GenBank/DDBJ whole genome shotgun (WGS) entry which is preliminary data.</text>
</comment>
<keyword evidence="1" id="KW-0472">Membrane</keyword>
<evidence type="ECO:0000313" key="2">
    <source>
        <dbReference type="EMBL" id="MBM7123570.1"/>
    </source>
</evidence>
<feature type="transmembrane region" description="Helical" evidence="1">
    <location>
        <begin position="21"/>
        <end position="42"/>
    </location>
</feature>
<protein>
    <submittedName>
        <fullName evidence="2">Uncharacterized protein</fullName>
    </submittedName>
</protein>
<name>A0ABS2JX35_9GAMM</name>
<dbReference type="RefSeq" id="WP_204638092.1">
    <property type="nucleotide sequence ID" value="NZ_JADIKC010000013.1"/>
</dbReference>
<proteinExistence type="predicted"/>
<sequence length="83" mass="9199">MNFIEANWRPGDAYNERARRMWARVGGLVLAMVTLLGMAYSADWKIGMMAIDPLVWMMTLVALAAGLVTGYAVGMHIHPYPGE</sequence>
<keyword evidence="3" id="KW-1185">Reference proteome</keyword>
<dbReference type="EMBL" id="JADIKC010000013">
    <property type="protein sequence ID" value="MBM7123570.1"/>
    <property type="molecule type" value="Genomic_DNA"/>
</dbReference>
<keyword evidence="1" id="KW-0812">Transmembrane</keyword>
<dbReference type="Proteomes" id="UP001430065">
    <property type="component" value="Unassembled WGS sequence"/>
</dbReference>
<organism evidence="2 3">
    <name type="scientific">Dyella kyungheensis</name>
    <dbReference type="NCBI Taxonomy" id="1242174"/>
    <lineage>
        <taxon>Bacteria</taxon>
        <taxon>Pseudomonadati</taxon>
        <taxon>Pseudomonadota</taxon>
        <taxon>Gammaproteobacteria</taxon>
        <taxon>Lysobacterales</taxon>
        <taxon>Rhodanobacteraceae</taxon>
        <taxon>Dyella</taxon>
    </lineage>
</organism>
<feature type="transmembrane region" description="Helical" evidence="1">
    <location>
        <begin position="54"/>
        <end position="74"/>
    </location>
</feature>
<evidence type="ECO:0000256" key="1">
    <source>
        <dbReference type="SAM" id="Phobius"/>
    </source>
</evidence>
<gene>
    <name evidence="2" type="ORF">ISP20_20565</name>
</gene>
<keyword evidence="1" id="KW-1133">Transmembrane helix</keyword>
<reference evidence="2 3" key="1">
    <citation type="submission" date="2020-10" db="EMBL/GenBank/DDBJ databases">
        <title>Phylogeny of dyella-like bacteria.</title>
        <authorList>
            <person name="Fu J."/>
        </authorList>
    </citation>
    <scope>NUCLEOTIDE SEQUENCE [LARGE SCALE GENOMIC DNA]</scope>
    <source>
        <strain evidence="2 3">THG-B117</strain>
    </source>
</reference>
<evidence type="ECO:0000313" key="3">
    <source>
        <dbReference type="Proteomes" id="UP001430065"/>
    </source>
</evidence>
<accession>A0ABS2JX35</accession>